<dbReference type="Proteomes" id="UP000887579">
    <property type="component" value="Unplaced"/>
</dbReference>
<sequence length="128" mass="14128">MSLTNGLWFTESCENPKPYICTLSLSRVEADDDIPATTPDAIITTQSADDATTDGCIDQIASCQQYLDECSDPDYQPMLYKFCRKTCNLCGQCMDSDPQCPVLAASGFCTNPAYKDKWTECSKTCKLC</sequence>
<name>A0AC34F9J5_9BILA</name>
<evidence type="ECO:0000313" key="2">
    <source>
        <dbReference type="WBParaSite" id="ES5_v2.g13945.t1"/>
    </source>
</evidence>
<protein>
    <submittedName>
        <fullName evidence="2">ShKT domain-containing protein</fullName>
    </submittedName>
</protein>
<proteinExistence type="predicted"/>
<reference evidence="2" key="1">
    <citation type="submission" date="2022-11" db="UniProtKB">
        <authorList>
            <consortium name="WormBaseParasite"/>
        </authorList>
    </citation>
    <scope>IDENTIFICATION</scope>
</reference>
<accession>A0AC34F9J5</accession>
<organism evidence="1 2">
    <name type="scientific">Panagrolaimus sp. ES5</name>
    <dbReference type="NCBI Taxonomy" id="591445"/>
    <lineage>
        <taxon>Eukaryota</taxon>
        <taxon>Metazoa</taxon>
        <taxon>Ecdysozoa</taxon>
        <taxon>Nematoda</taxon>
        <taxon>Chromadorea</taxon>
        <taxon>Rhabditida</taxon>
        <taxon>Tylenchina</taxon>
        <taxon>Panagrolaimomorpha</taxon>
        <taxon>Panagrolaimoidea</taxon>
        <taxon>Panagrolaimidae</taxon>
        <taxon>Panagrolaimus</taxon>
    </lineage>
</organism>
<evidence type="ECO:0000313" key="1">
    <source>
        <dbReference type="Proteomes" id="UP000887579"/>
    </source>
</evidence>
<dbReference type="WBParaSite" id="ES5_v2.g13945.t1">
    <property type="protein sequence ID" value="ES5_v2.g13945.t1"/>
    <property type="gene ID" value="ES5_v2.g13945"/>
</dbReference>